<dbReference type="OrthoDB" id="10374014at2759"/>
<sequence length="245" mass="26260">MVVYERVISSGIKRAIKKLQNKISGESPLEKLSMEDTGLAKVSFKDKLMTNVGGFVGGADEGLENSDFEILEGGVKDTGKVVNVDYNTIVGKQGKFASFVMVMEMEINENKKQGKGESVVRNNGVSKINDIGDFNNFKNVSQMEAGPSGAHRLEKLDGCVKGFINGLNGSKSVEFLSKEPNNASRGLGLEDDFEVPIEVAEMENGDAGMKLMSGRLIGKEPSNQIVIVEHGGVDVPTVGGLSTKK</sequence>
<organism evidence="1 2">
    <name type="scientific">Gossypium harknessii</name>
    <dbReference type="NCBI Taxonomy" id="34285"/>
    <lineage>
        <taxon>Eukaryota</taxon>
        <taxon>Viridiplantae</taxon>
        <taxon>Streptophyta</taxon>
        <taxon>Embryophyta</taxon>
        <taxon>Tracheophyta</taxon>
        <taxon>Spermatophyta</taxon>
        <taxon>Magnoliopsida</taxon>
        <taxon>eudicotyledons</taxon>
        <taxon>Gunneridae</taxon>
        <taxon>Pentapetalae</taxon>
        <taxon>rosids</taxon>
        <taxon>malvids</taxon>
        <taxon>Malvales</taxon>
        <taxon>Malvaceae</taxon>
        <taxon>Malvoideae</taxon>
        <taxon>Gossypium</taxon>
    </lineage>
</organism>
<proteinExistence type="predicted"/>
<evidence type="ECO:0000313" key="1">
    <source>
        <dbReference type="EMBL" id="MBA0817778.1"/>
    </source>
</evidence>
<dbReference type="EMBL" id="JABFAD010101604">
    <property type="protein sequence ID" value="MBA0817778.1"/>
    <property type="molecule type" value="Genomic_DNA"/>
</dbReference>
<comment type="caution">
    <text evidence="1">The sequence shown here is derived from an EMBL/GenBank/DDBJ whole genome shotgun (WGS) entry which is preliminary data.</text>
</comment>
<dbReference type="Proteomes" id="UP000593560">
    <property type="component" value="Unassembled WGS sequence"/>
</dbReference>
<evidence type="ECO:0000313" key="2">
    <source>
        <dbReference type="Proteomes" id="UP000593560"/>
    </source>
</evidence>
<accession>A0A7J9I778</accession>
<keyword evidence="2" id="KW-1185">Reference proteome</keyword>
<protein>
    <submittedName>
        <fullName evidence="1">Uncharacterized protein</fullName>
    </submittedName>
</protein>
<gene>
    <name evidence="1" type="ORF">Gohar_022248</name>
</gene>
<reference evidence="1 2" key="1">
    <citation type="journal article" date="2019" name="Genome Biol. Evol.">
        <title>Insights into the evolution of the New World diploid cottons (Gossypium, subgenus Houzingenia) based on genome sequencing.</title>
        <authorList>
            <person name="Grover C.E."/>
            <person name="Arick M.A. 2nd"/>
            <person name="Thrash A."/>
            <person name="Conover J.L."/>
            <person name="Sanders W.S."/>
            <person name="Peterson D.G."/>
            <person name="Frelichowski J.E."/>
            <person name="Scheffler J.A."/>
            <person name="Scheffler B.E."/>
            <person name="Wendel J.F."/>
        </authorList>
    </citation>
    <scope>NUCLEOTIDE SEQUENCE [LARGE SCALE GENOMIC DNA]</scope>
    <source>
        <strain evidence="1">0</strain>
        <tissue evidence="1">Leaf</tissue>
    </source>
</reference>
<dbReference type="AlphaFoldDB" id="A0A7J9I778"/>
<name>A0A7J9I778_9ROSI</name>